<organism evidence="1 2">
    <name type="scientific">Luteolibacter flavescens</name>
    <dbReference type="NCBI Taxonomy" id="1859460"/>
    <lineage>
        <taxon>Bacteria</taxon>
        <taxon>Pseudomonadati</taxon>
        <taxon>Verrucomicrobiota</taxon>
        <taxon>Verrucomicrobiia</taxon>
        <taxon>Verrucomicrobiales</taxon>
        <taxon>Verrucomicrobiaceae</taxon>
        <taxon>Luteolibacter</taxon>
    </lineage>
</organism>
<gene>
    <name evidence="1" type="ORF">OKA04_24310</name>
</gene>
<evidence type="ECO:0000313" key="1">
    <source>
        <dbReference type="EMBL" id="MCW1887878.1"/>
    </source>
</evidence>
<name>A0ABT3FWA3_9BACT</name>
<protein>
    <recommendedName>
        <fullName evidence="3">Transposase</fullName>
    </recommendedName>
</protein>
<dbReference type="EMBL" id="JAPDDS010000031">
    <property type="protein sequence ID" value="MCW1887878.1"/>
    <property type="molecule type" value="Genomic_DNA"/>
</dbReference>
<reference evidence="1 2" key="1">
    <citation type="submission" date="2022-10" db="EMBL/GenBank/DDBJ databases">
        <title>Luteolibacter flavescens strain MCCC 1K03193, whole genome shotgun sequencing project.</title>
        <authorList>
            <person name="Zhao G."/>
            <person name="Shen L."/>
        </authorList>
    </citation>
    <scope>NUCLEOTIDE SEQUENCE [LARGE SCALE GENOMIC DNA]</scope>
    <source>
        <strain evidence="1 2">MCCC 1K03193</strain>
    </source>
</reference>
<keyword evidence="2" id="KW-1185">Reference proteome</keyword>
<accession>A0ABT3FWA3</accession>
<dbReference type="RefSeq" id="WP_264503833.1">
    <property type="nucleotide sequence ID" value="NZ_JAPDDS010000031.1"/>
</dbReference>
<sequence length="130" mass="13870">MDRETGLIRTDQVGRLRFTKEQRRVLLEAFEGSGQTASGFAAQHGIKYTTFTGWIQQRRKDAKPGSALAVAMEPVAPLLLAEVSCEDVCPPPGASPALEVCLPNGTRLAVGGIAQVPLAAALIRELSRPC</sequence>
<dbReference type="NCBIfam" id="NF047593">
    <property type="entry name" value="IS66_ISAeme5_TnpA"/>
    <property type="match status" value="1"/>
</dbReference>
<dbReference type="Proteomes" id="UP001207930">
    <property type="component" value="Unassembled WGS sequence"/>
</dbReference>
<evidence type="ECO:0000313" key="2">
    <source>
        <dbReference type="Proteomes" id="UP001207930"/>
    </source>
</evidence>
<comment type="caution">
    <text evidence="1">The sequence shown here is derived from an EMBL/GenBank/DDBJ whole genome shotgun (WGS) entry which is preliminary data.</text>
</comment>
<proteinExistence type="predicted"/>
<evidence type="ECO:0008006" key="3">
    <source>
        <dbReference type="Google" id="ProtNLM"/>
    </source>
</evidence>